<keyword evidence="7 8" id="KW-0472">Membrane</keyword>
<dbReference type="Gene3D" id="3.40.1710.10">
    <property type="entry name" value="abc type-2 transporter like domain"/>
    <property type="match status" value="1"/>
</dbReference>
<evidence type="ECO:0000313" key="10">
    <source>
        <dbReference type="EMBL" id="MEK0085022.1"/>
    </source>
</evidence>
<keyword evidence="4" id="KW-1003">Cell membrane</keyword>
<feature type="transmembrane region" description="Helical" evidence="8">
    <location>
        <begin position="288"/>
        <end position="309"/>
    </location>
</feature>
<evidence type="ECO:0000256" key="7">
    <source>
        <dbReference type="ARBA" id="ARBA00023136"/>
    </source>
</evidence>
<dbReference type="Proteomes" id="UP001375743">
    <property type="component" value="Unassembled WGS sequence"/>
</dbReference>
<feature type="transmembrane region" description="Helical" evidence="8">
    <location>
        <begin position="24"/>
        <end position="41"/>
    </location>
</feature>
<feature type="transmembrane region" description="Helical" evidence="8">
    <location>
        <begin position="349"/>
        <end position="367"/>
    </location>
</feature>
<evidence type="ECO:0000256" key="3">
    <source>
        <dbReference type="ARBA" id="ARBA00022448"/>
    </source>
</evidence>
<keyword evidence="6 8" id="KW-1133">Transmembrane helix</keyword>
<dbReference type="EMBL" id="JBBLZC010000021">
    <property type="protein sequence ID" value="MEK0085022.1"/>
    <property type="molecule type" value="Genomic_DNA"/>
</dbReference>
<proteinExistence type="inferred from homology"/>
<feature type="transmembrane region" description="Helical" evidence="8">
    <location>
        <begin position="221"/>
        <end position="245"/>
    </location>
</feature>
<keyword evidence="11" id="KW-1185">Reference proteome</keyword>
<dbReference type="PANTHER" id="PTHR30294">
    <property type="entry name" value="MEMBRANE COMPONENT OF ABC TRANSPORTER YHHJ-RELATED"/>
    <property type="match status" value="1"/>
</dbReference>
<dbReference type="InterPro" id="IPR051449">
    <property type="entry name" value="ABC-2_transporter_component"/>
</dbReference>
<feature type="transmembrane region" description="Helical" evidence="8">
    <location>
        <begin position="257"/>
        <end position="281"/>
    </location>
</feature>
<comment type="caution">
    <text evidence="10">The sequence shown here is derived from an EMBL/GenBank/DDBJ whole genome shotgun (WGS) entry which is preliminary data.</text>
</comment>
<keyword evidence="5 8" id="KW-0812">Transmembrane</keyword>
<evidence type="ECO:0000256" key="5">
    <source>
        <dbReference type="ARBA" id="ARBA00022692"/>
    </source>
</evidence>
<dbReference type="RefSeq" id="WP_418160871.1">
    <property type="nucleotide sequence ID" value="NZ_JBBLZC010000021.1"/>
</dbReference>
<accession>A0ABU8XYL7</accession>
<evidence type="ECO:0000259" key="9">
    <source>
        <dbReference type="PROSITE" id="PS51012"/>
    </source>
</evidence>
<evidence type="ECO:0000313" key="11">
    <source>
        <dbReference type="Proteomes" id="UP001375743"/>
    </source>
</evidence>
<evidence type="ECO:0000256" key="6">
    <source>
        <dbReference type="ARBA" id="ARBA00022989"/>
    </source>
</evidence>
<dbReference type="Pfam" id="PF12698">
    <property type="entry name" value="ABC2_membrane_3"/>
    <property type="match status" value="1"/>
</dbReference>
<sequence length="376" mass="40942">MRRWLRHVFHLGTKELHSLRRDPVMVFLIVYVFTFAIWSVASGVRTEVTDAAIAVVDEDRSELARRLVDAFQPPYFRSPALIEPGEVDRVMDAGRYTFVLDIPPDFAADVLAGRQPALQVNIDATAITQAGIGLGYIQSIALREAQRFAHEVEGGADLPLDLVVRARFNPNLQSSWFTAVMQLVNNVTMLAIILVGAAVMRERERGTLEHLLVMPLTPSEIMVAKIWANGLVILIAALLSLRLVVEGMLQVPVAGSVLLFAGGSALYLASVTALGILLATLTRSMPQFALLTIPVIIVMNLLSGGSTPLEAMPDWLQLTVQILPSTHFVAFAQAVLYRGAELGTVWPRLLAMLGIGAVYFLAALARFRAALAAQQA</sequence>
<dbReference type="InterPro" id="IPR013525">
    <property type="entry name" value="ABC2_TM"/>
</dbReference>
<organism evidence="10 11">
    <name type="scientific">Benzoatithermus flavus</name>
    <dbReference type="NCBI Taxonomy" id="3108223"/>
    <lineage>
        <taxon>Bacteria</taxon>
        <taxon>Pseudomonadati</taxon>
        <taxon>Pseudomonadota</taxon>
        <taxon>Alphaproteobacteria</taxon>
        <taxon>Geminicoccales</taxon>
        <taxon>Geminicoccaceae</taxon>
        <taxon>Benzoatithermus</taxon>
    </lineage>
</organism>
<gene>
    <name evidence="10" type="ORF">U1T56_17850</name>
</gene>
<evidence type="ECO:0000256" key="4">
    <source>
        <dbReference type="ARBA" id="ARBA00022475"/>
    </source>
</evidence>
<feature type="domain" description="ABC transmembrane type-2" evidence="9">
    <location>
        <begin position="134"/>
        <end position="370"/>
    </location>
</feature>
<dbReference type="InterPro" id="IPR047817">
    <property type="entry name" value="ABC2_TM_bact-type"/>
</dbReference>
<name>A0ABU8XYL7_9PROT</name>
<protein>
    <submittedName>
        <fullName evidence="10">ABC transporter permease</fullName>
    </submittedName>
</protein>
<dbReference type="PROSITE" id="PS51012">
    <property type="entry name" value="ABC_TM2"/>
    <property type="match status" value="1"/>
</dbReference>
<dbReference type="PANTHER" id="PTHR30294:SF47">
    <property type="entry name" value="INNER MEMBRANE TRANSPORT PERMEASE YHHJ"/>
    <property type="match status" value="1"/>
</dbReference>
<comment type="subcellular location">
    <subcellularLocation>
        <location evidence="1">Cell membrane</location>
        <topology evidence="1">Multi-pass membrane protein</topology>
    </subcellularLocation>
</comment>
<evidence type="ECO:0000256" key="1">
    <source>
        <dbReference type="ARBA" id="ARBA00004651"/>
    </source>
</evidence>
<keyword evidence="3" id="KW-0813">Transport</keyword>
<reference evidence="10 11" key="1">
    <citation type="submission" date="2024-01" db="EMBL/GenBank/DDBJ databases">
        <title>Multi-omics insights into the function and evolution of sodium benzoate biodegradation pathways in Benzoatithermus flavus gen. nov., sp. nov. from hot spring.</title>
        <authorList>
            <person name="Hu C.-J."/>
            <person name="Li W.-J."/>
        </authorList>
    </citation>
    <scope>NUCLEOTIDE SEQUENCE [LARGE SCALE GENOMIC DNA]</scope>
    <source>
        <strain evidence="10 11">SYSU G07066</strain>
    </source>
</reference>
<comment type="similarity">
    <text evidence="2">Belongs to the ABC-2 integral membrane protein family.</text>
</comment>
<evidence type="ECO:0000256" key="8">
    <source>
        <dbReference type="SAM" id="Phobius"/>
    </source>
</evidence>
<feature type="transmembrane region" description="Helical" evidence="8">
    <location>
        <begin position="176"/>
        <end position="200"/>
    </location>
</feature>
<evidence type="ECO:0000256" key="2">
    <source>
        <dbReference type="ARBA" id="ARBA00007783"/>
    </source>
</evidence>